<keyword evidence="1" id="KW-1133">Transmembrane helix</keyword>
<gene>
    <name evidence="2" type="ORF">M421DRAFT_422213</name>
</gene>
<sequence>MPNPVIRWLCSPGARTELQFSVPTHVAHNEKVTPFLSENQDTSTETPETYVSLVKSRRLDRWLDRVVVISGSEFTYVAILIGLLVWAFLGIPFGTTDSYKIVISDAQAIINLVFDAFLMRQQFNQHDNLLMVAGSLRSRASSHKRMLGYLVEKGQLTRVDAAQFQALPSNEKADQLPREDRLTRLSSAASSSLGHIGTAVGFWCCIFIWLGFGHYCGWSSTWQLYINSATSALMVLLLAFLANTHERHSRYTAECLKSIWKADAALELHLRELSGDRVENPMIVLPERKRSGVQRAIDYYADLVGTLAGVVILVLVIIIWIICGPALHFDSSWWLLMGTYAGLVGLNDGFVLRNIFQVLGDYEDEQFIEVNREDHNTLAVVGVESLDEEQVTTQSLSYRISVRVGYFCSYQWMVVSGVVLILGLIVGASAMRWTETGQLLCNIPPSVIESFFTLILITGHNIGEAKRRVDLHNINLRRLKMISYVEQQSSNKGVFEVVEPTAKTEVDRDVSIMS</sequence>
<dbReference type="RefSeq" id="XP_033447229.1">
    <property type="nucleotide sequence ID" value="XM_033593093.1"/>
</dbReference>
<dbReference type="InterPro" id="IPR007251">
    <property type="entry name" value="Iron_permease_Fet4"/>
</dbReference>
<feature type="transmembrane region" description="Helical" evidence="1">
    <location>
        <begin position="66"/>
        <end position="89"/>
    </location>
</feature>
<reference evidence="2" key="1">
    <citation type="journal article" date="2020" name="Stud. Mycol.">
        <title>101 Dothideomycetes genomes: a test case for predicting lifestyles and emergence of pathogens.</title>
        <authorList>
            <person name="Haridas S."/>
            <person name="Albert R."/>
            <person name="Binder M."/>
            <person name="Bloem J."/>
            <person name="Labutti K."/>
            <person name="Salamov A."/>
            <person name="Andreopoulos B."/>
            <person name="Baker S."/>
            <person name="Barry K."/>
            <person name="Bills G."/>
            <person name="Bluhm B."/>
            <person name="Cannon C."/>
            <person name="Castanera R."/>
            <person name="Culley D."/>
            <person name="Daum C."/>
            <person name="Ezra D."/>
            <person name="Gonzalez J."/>
            <person name="Henrissat B."/>
            <person name="Kuo A."/>
            <person name="Liang C."/>
            <person name="Lipzen A."/>
            <person name="Lutzoni F."/>
            <person name="Magnuson J."/>
            <person name="Mondo S."/>
            <person name="Nolan M."/>
            <person name="Ohm R."/>
            <person name="Pangilinan J."/>
            <person name="Park H.-J."/>
            <person name="Ramirez L."/>
            <person name="Alfaro M."/>
            <person name="Sun H."/>
            <person name="Tritt A."/>
            <person name="Yoshinaga Y."/>
            <person name="Zwiers L.-H."/>
            <person name="Turgeon B."/>
            <person name="Goodwin S."/>
            <person name="Spatafora J."/>
            <person name="Crous P."/>
            <person name="Grigoriev I."/>
        </authorList>
    </citation>
    <scope>NUCLEOTIDE SEQUENCE</scope>
    <source>
        <strain evidence="2">CBS 183.55</strain>
    </source>
</reference>
<dbReference type="GeneID" id="54350761"/>
<dbReference type="Pfam" id="PF04120">
    <property type="entry name" value="Iron_permease"/>
    <property type="match status" value="2"/>
</dbReference>
<dbReference type="EMBL" id="ML978974">
    <property type="protein sequence ID" value="KAF1926977.1"/>
    <property type="molecule type" value="Genomic_DNA"/>
</dbReference>
<accession>A0A6A5RN78</accession>
<dbReference type="Proteomes" id="UP000800082">
    <property type="component" value="Unassembled WGS sequence"/>
</dbReference>
<feature type="transmembrane region" description="Helical" evidence="1">
    <location>
        <begin position="299"/>
        <end position="327"/>
    </location>
</feature>
<name>A0A6A5RN78_9PLEO</name>
<feature type="transmembrane region" description="Helical" evidence="1">
    <location>
        <begin position="193"/>
        <end position="212"/>
    </location>
</feature>
<protein>
    <submittedName>
        <fullName evidence="2">Low affinity iron permease</fullName>
    </submittedName>
</protein>
<proteinExistence type="predicted"/>
<feature type="transmembrane region" description="Helical" evidence="1">
    <location>
        <begin position="443"/>
        <end position="462"/>
    </location>
</feature>
<dbReference type="GO" id="GO:0055085">
    <property type="term" value="P:transmembrane transport"/>
    <property type="evidence" value="ECO:0007669"/>
    <property type="project" value="InterPro"/>
</dbReference>
<evidence type="ECO:0000313" key="3">
    <source>
        <dbReference type="Proteomes" id="UP000800082"/>
    </source>
</evidence>
<feature type="transmembrane region" description="Helical" evidence="1">
    <location>
        <begin position="333"/>
        <end position="352"/>
    </location>
</feature>
<dbReference type="OrthoDB" id="2224262at2759"/>
<evidence type="ECO:0000256" key="1">
    <source>
        <dbReference type="SAM" id="Phobius"/>
    </source>
</evidence>
<feature type="transmembrane region" description="Helical" evidence="1">
    <location>
        <begin position="101"/>
        <end position="119"/>
    </location>
</feature>
<keyword evidence="1" id="KW-0472">Membrane</keyword>
<evidence type="ECO:0000313" key="2">
    <source>
        <dbReference type="EMBL" id="KAF1926977.1"/>
    </source>
</evidence>
<feature type="transmembrane region" description="Helical" evidence="1">
    <location>
        <begin position="224"/>
        <end position="242"/>
    </location>
</feature>
<keyword evidence="1" id="KW-0812">Transmembrane</keyword>
<dbReference type="AlphaFoldDB" id="A0A6A5RN78"/>
<organism evidence="2 3">
    <name type="scientific">Didymella exigua CBS 183.55</name>
    <dbReference type="NCBI Taxonomy" id="1150837"/>
    <lineage>
        <taxon>Eukaryota</taxon>
        <taxon>Fungi</taxon>
        <taxon>Dikarya</taxon>
        <taxon>Ascomycota</taxon>
        <taxon>Pezizomycotina</taxon>
        <taxon>Dothideomycetes</taxon>
        <taxon>Pleosporomycetidae</taxon>
        <taxon>Pleosporales</taxon>
        <taxon>Pleosporineae</taxon>
        <taxon>Didymellaceae</taxon>
        <taxon>Didymella</taxon>
    </lineage>
</organism>
<keyword evidence="3" id="KW-1185">Reference proteome</keyword>
<feature type="transmembrane region" description="Helical" evidence="1">
    <location>
        <begin position="404"/>
        <end position="431"/>
    </location>
</feature>